<dbReference type="Pfam" id="PF14560">
    <property type="entry name" value="Ubiquitin_2"/>
    <property type="match status" value="1"/>
</dbReference>
<organism evidence="6 7">
    <name type="scientific">Malassezia pachydermatis</name>
    <dbReference type="NCBI Taxonomy" id="77020"/>
    <lineage>
        <taxon>Eukaryota</taxon>
        <taxon>Fungi</taxon>
        <taxon>Dikarya</taxon>
        <taxon>Basidiomycota</taxon>
        <taxon>Ustilaginomycotina</taxon>
        <taxon>Malasseziomycetes</taxon>
        <taxon>Malasseziales</taxon>
        <taxon>Malasseziaceae</taxon>
        <taxon>Malassezia</taxon>
    </lineage>
</organism>
<dbReference type="Gene3D" id="3.10.20.90">
    <property type="entry name" value="Phosphatidylinositol 3-kinase Catalytic Subunit, Chain A, domain 1"/>
    <property type="match status" value="1"/>
</dbReference>
<accession>A0A0M8MSE2</accession>
<comment type="caution">
    <text evidence="6">The sequence shown here is derived from an EMBL/GenBank/DDBJ whole genome shotgun (WGS) entry which is preliminary data.</text>
</comment>
<dbReference type="GO" id="GO:0005829">
    <property type="term" value="C:cytosol"/>
    <property type="evidence" value="ECO:0007669"/>
    <property type="project" value="UniProtKB-ARBA"/>
</dbReference>
<evidence type="ECO:0000256" key="2">
    <source>
        <dbReference type="ARBA" id="ARBA00022490"/>
    </source>
</evidence>
<comment type="similarity">
    <text evidence="4">Belongs to the TBCB family.</text>
</comment>
<protein>
    <submittedName>
        <fullName evidence="6">Tubulin-specific chaperone b</fullName>
    </submittedName>
</protein>
<dbReference type="PANTHER" id="PTHR18916:SF85">
    <property type="entry name" value="TUBULIN-FOLDING COFACTOR B"/>
    <property type="match status" value="1"/>
</dbReference>
<dbReference type="SUPFAM" id="SSF74924">
    <property type="entry name" value="Cap-Gly domain"/>
    <property type="match status" value="1"/>
</dbReference>
<gene>
    <name evidence="6" type="ORF">Malapachy_0422</name>
</gene>
<dbReference type="InterPro" id="IPR000938">
    <property type="entry name" value="CAP-Gly_domain"/>
</dbReference>
<dbReference type="AlphaFoldDB" id="A0A0M8MSE2"/>
<dbReference type="VEuPathDB" id="FungiDB:Malapachy_0422"/>
<dbReference type="RefSeq" id="XP_017990472.1">
    <property type="nucleotide sequence ID" value="XM_018134942.1"/>
</dbReference>
<comment type="subcellular location">
    <subcellularLocation>
        <location evidence="1">Cytoplasm</location>
    </subcellularLocation>
</comment>
<dbReference type="GO" id="GO:0035371">
    <property type="term" value="C:microtubule plus-end"/>
    <property type="evidence" value="ECO:0007669"/>
    <property type="project" value="TreeGrafter"/>
</dbReference>
<dbReference type="Gene3D" id="2.30.30.190">
    <property type="entry name" value="CAP Gly-rich-like domain"/>
    <property type="match status" value="1"/>
</dbReference>
<evidence type="ECO:0000313" key="6">
    <source>
        <dbReference type="EMBL" id="KOS12840.1"/>
    </source>
</evidence>
<reference evidence="6 7" key="1">
    <citation type="submission" date="2015-07" db="EMBL/GenBank/DDBJ databases">
        <title>Draft Genome Sequence of Malassezia furfur CBS1878 and Malassezia pachydermatis CBS1879.</title>
        <authorList>
            <person name="Triana S."/>
            <person name="Ohm R."/>
            <person name="Gonzalez A."/>
            <person name="DeCock H."/>
            <person name="Restrepo S."/>
            <person name="Celis A."/>
        </authorList>
    </citation>
    <scope>NUCLEOTIDE SEQUENCE [LARGE SCALE GENOMIC DNA]</scope>
    <source>
        <strain evidence="6 7">CBS 1879</strain>
    </source>
</reference>
<name>A0A0M8MSE2_9BASI</name>
<dbReference type="Pfam" id="PF01302">
    <property type="entry name" value="CAP_GLY"/>
    <property type="match status" value="1"/>
</dbReference>
<dbReference type="FunFam" id="2.30.30.190:FF:000013">
    <property type="entry name" value="Tubulin-folding cofactor B"/>
    <property type="match status" value="1"/>
</dbReference>
<evidence type="ECO:0000256" key="1">
    <source>
        <dbReference type="ARBA" id="ARBA00004496"/>
    </source>
</evidence>
<dbReference type="SUPFAM" id="SSF54236">
    <property type="entry name" value="Ubiquitin-like"/>
    <property type="match status" value="1"/>
</dbReference>
<dbReference type="SMART" id="SM01052">
    <property type="entry name" value="CAP_GLY"/>
    <property type="match status" value="1"/>
</dbReference>
<dbReference type="GO" id="GO:0005634">
    <property type="term" value="C:nucleus"/>
    <property type="evidence" value="ECO:0007669"/>
    <property type="project" value="TreeGrafter"/>
</dbReference>
<evidence type="ECO:0000256" key="4">
    <source>
        <dbReference type="ARBA" id="ARBA00025779"/>
    </source>
</evidence>
<dbReference type="InterPro" id="IPR000626">
    <property type="entry name" value="Ubiquitin-like_dom"/>
</dbReference>
<keyword evidence="7" id="KW-1185">Reference proteome</keyword>
<keyword evidence="2" id="KW-0963">Cytoplasm</keyword>
<feature type="domain" description="CAP-Gly" evidence="5">
    <location>
        <begin position="179"/>
        <end position="221"/>
    </location>
</feature>
<dbReference type="STRING" id="77020.A0A0M8MSE2"/>
<dbReference type="Proteomes" id="UP000037751">
    <property type="component" value="Unassembled WGS sequence"/>
</dbReference>
<dbReference type="OrthoDB" id="5295208at2759"/>
<dbReference type="InterPro" id="IPR029071">
    <property type="entry name" value="Ubiquitin-like_domsf"/>
</dbReference>
<dbReference type="GeneID" id="28726817"/>
<proteinExistence type="inferred from homology"/>
<sequence>MAAVTLHLSAPSARIFTEKRFERDVPTALLRHKLEMITGIPPAAQRLALLPVGASAEAPWTQGIMAETTPLDDDLCILDAWQARDGMQLRVHDTRNVTWDVDDETVEKFELTDEQYAARHDTLRAFKQAHQLGRFAPSSATAAPGPTYEPPTPDMVVGARCEVDTGDGFPRRGTIQYVGNTKFAAGPWIGVAYDEPVGKNDGSVYGVRYFTTRARYGGFVRPAHVQVGDYAEEEWEV</sequence>
<dbReference type="GO" id="GO:0051010">
    <property type="term" value="F:microtubule plus-end binding"/>
    <property type="evidence" value="ECO:0007669"/>
    <property type="project" value="TreeGrafter"/>
</dbReference>
<evidence type="ECO:0000256" key="3">
    <source>
        <dbReference type="ARBA" id="ARBA00023186"/>
    </source>
</evidence>
<dbReference type="PROSITE" id="PS00845">
    <property type="entry name" value="CAP_GLY_1"/>
    <property type="match status" value="1"/>
</dbReference>
<dbReference type="EMBL" id="LGAV01000008">
    <property type="protein sequence ID" value="KOS12840.1"/>
    <property type="molecule type" value="Genomic_DNA"/>
</dbReference>
<keyword evidence="3" id="KW-0143">Chaperone</keyword>
<dbReference type="InterPro" id="IPR036859">
    <property type="entry name" value="CAP-Gly_dom_sf"/>
</dbReference>
<evidence type="ECO:0000313" key="7">
    <source>
        <dbReference type="Proteomes" id="UP000037751"/>
    </source>
</evidence>
<evidence type="ECO:0000259" key="5">
    <source>
        <dbReference type="PROSITE" id="PS50245"/>
    </source>
</evidence>
<dbReference type="PROSITE" id="PS50245">
    <property type="entry name" value="CAP_GLY_2"/>
    <property type="match status" value="1"/>
</dbReference>
<dbReference type="PANTHER" id="PTHR18916">
    <property type="entry name" value="DYNACTIN 1-RELATED MICROTUBULE-BINDING"/>
    <property type="match status" value="1"/>
</dbReference>
<dbReference type="GO" id="GO:0031122">
    <property type="term" value="P:cytoplasmic microtubule organization"/>
    <property type="evidence" value="ECO:0007669"/>
    <property type="project" value="TreeGrafter"/>
</dbReference>